<dbReference type="AlphaFoldDB" id="A0A2I0KGI5"/>
<evidence type="ECO:0000313" key="1">
    <source>
        <dbReference type="EMBL" id="PKI67579.1"/>
    </source>
</evidence>
<gene>
    <name evidence="1" type="ORF">CRG98_012002</name>
</gene>
<dbReference type="EMBL" id="PGOL01000595">
    <property type="protein sequence ID" value="PKI67579.1"/>
    <property type="molecule type" value="Genomic_DNA"/>
</dbReference>
<proteinExistence type="predicted"/>
<protein>
    <recommendedName>
        <fullName evidence="3">Aminotransferase-like plant mobile domain-containing protein</fullName>
    </recommendedName>
</protein>
<evidence type="ECO:0000313" key="2">
    <source>
        <dbReference type="Proteomes" id="UP000233551"/>
    </source>
</evidence>
<dbReference type="Proteomes" id="UP000233551">
    <property type="component" value="Unassembled WGS sequence"/>
</dbReference>
<organism evidence="1 2">
    <name type="scientific">Punica granatum</name>
    <name type="common">Pomegranate</name>
    <dbReference type="NCBI Taxonomy" id="22663"/>
    <lineage>
        <taxon>Eukaryota</taxon>
        <taxon>Viridiplantae</taxon>
        <taxon>Streptophyta</taxon>
        <taxon>Embryophyta</taxon>
        <taxon>Tracheophyta</taxon>
        <taxon>Spermatophyta</taxon>
        <taxon>Magnoliopsida</taxon>
        <taxon>eudicotyledons</taxon>
        <taxon>Gunneridae</taxon>
        <taxon>Pentapetalae</taxon>
        <taxon>rosids</taxon>
        <taxon>malvids</taxon>
        <taxon>Myrtales</taxon>
        <taxon>Lythraceae</taxon>
        <taxon>Punica</taxon>
    </lineage>
</organism>
<sequence>MNSETLSESCSMVLVVLGCVQACFRVPFTCLWIGRPGNPVRKASPNVRECPGLSRRLLKCARSLCSHVRAFISDCRVMNSNLSFGRESLCREPVGQNGVLTDALESGAPIPKDLPILADSPIDWTLLRTAISFWDTQRAVFSFQGTELAPTVEEYTTLILRPMPTRDIVVPNQFATIQSRLAILLGLHDEEIRHELRYGWEHSVRTAWLIDFIHIRSLNARGESYQRDAYHRCFDLPTVITSIGSSLWKVSPRHSFYGLLVGIPVPESSDNSVVYKISLQRRIALHTASCGQTQQLHFQTGFYGFGKFDACGTLASFGNFTSRSIPLMMSELSQLL</sequence>
<comment type="caution">
    <text evidence="1">The sequence shown here is derived from an EMBL/GenBank/DDBJ whole genome shotgun (WGS) entry which is preliminary data.</text>
</comment>
<name>A0A2I0KGI5_PUNGR</name>
<keyword evidence="2" id="KW-1185">Reference proteome</keyword>
<accession>A0A2I0KGI5</accession>
<evidence type="ECO:0008006" key="3">
    <source>
        <dbReference type="Google" id="ProtNLM"/>
    </source>
</evidence>
<reference evidence="1 2" key="1">
    <citation type="submission" date="2017-11" db="EMBL/GenBank/DDBJ databases">
        <title>De-novo sequencing of pomegranate (Punica granatum L.) genome.</title>
        <authorList>
            <person name="Akparov Z."/>
            <person name="Amiraslanov A."/>
            <person name="Hajiyeva S."/>
            <person name="Abbasov M."/>
            <person name="Kaur K."/>
            <person name="Hamwieh A."/>
            <person name="Solovyev V."/>
            <person name="Salamov A."/>
            <person name="Braich B."/>
            <person name="Kosarev P."/>
            <person name="Mahmoud A."/>
            <person name="Hajiyev E."/>
            <person name="Babayeva S."/>
            <person name="Izzatullayeva V."/>
            <person name="Mammadov A."/>
            <person name="Mammadov A."/>
            <person name="Sharifova S."/>
            <person name="Ojaghi J."/>
            <person name="Eynullazada K."/>
            <person name="Bayramov B."/>
            <person name="Abdulazimova A."/>
            <person name="Shahmuradov I."/>
        </authorList>
    </citation>
    <scope>NUCLEOTIDE SEQUENCE [LARGE SCALE GENOMIC DNA]</scope>
    <source>
        <strain evidence="2">cv. AG2017</strain>
        <tissue evidence="1">Leaf</tissue>
    </source>
</reference>